<dbReference type="SUPFAM" id="SSF110997">
    <property type="entry name" value="Sporulation related repeat"/>
    <property type="match status" value="1"/>
</dbReference>
<gene>
    <name evidence="3" type="ORF">NX784_12765</name>
</gene>
<keyword evidence="1" id="KW-0732">Signal</keyword>
<accession>A0ABT1ZRD8</accession>
<evidence type="ECO:0000313" key="4">
    <source>
        <dbReference type="Proteomes" id="UP001204151"/>
    </source>
</evidence>
<dbReference type="Gene3D" id="3.30.70.1070">
    <property type="entry name" value="Sporulation related repeat"/>
    <property type="match status" value="1"/>
</dbReference>
<dbReference type="InterPro" id="IPR036680">
    <property type="entry name" value="SPOR-like_sf"/>
</dbReference>
<dbReference type="EMBL" id="JANUGW010000008">
    <property type="protein sequence ID" value="MCS0582464.1"/>
    <property type="molecule type" value="Genomic_DNA"/>
</dbReference>
<evidence type="ECO:0000259" key="2">
    <source>
        <dbReference type="PROSITE" id="PS51724"/>
    </source>
</evidence>
<proteinExistence type="predicted"/>
<protein>
    <submittedName>
        <fullName evidence="3">SPOR domain-containing protein</fullName>
    </submittedName>
</protein>
<comment type="caution">
    <text evidence="3">The sequence shown here is derived from an EMBL/GenBank/DDBJ whole genome shotgun (WGS) entry which is preliminary data.</text>
</comment>
<dbReference type="Pfam" id="PF05036">
    <property type="entry name" value="SPOR"/>
    <property type="match status" value="1"/>
</dbReference>
<name>A0ABT1ZRD8_9BURK</name>
<reference evidence="3 4" key="1">
    <citation type="submission" date="2022-08" db="EMBL/GenBank/DDBJ databases">
        <title>Reclassification of Massilia species as members of the genera Telluria, Duganella, Pseudoduganella, Mokoshia gen. nov. and Zemynaea gen. nov. using orthogonal and non-orthogonal genome-based approaches.</title>
        <authorList>
            <person name="Bowman J.P."/>
        </authorList>
    </citation>
    <scope>NUCLEOTIDE SEQUENCE [LARGE SCALE GENOMIC DNA]</scope>
    <source>
        <strain evidence="3 4">JCM 31316</strain>
    </source>
</reference>
<sequence>MLRLAFWSLLFLNVALFAFAQGLLGTGKSNEHEPARLKRQFNTAKMTLLTRDQAEAAAKAAAPPAGGDAAGVPAAGAPVAGTPVAGTAAAGAPTSPAAAQPAAAPASAFACTEIGPLTTSDARRFEARLTALDLGDRQSREAVQAQDVTSWLVHIPSQGSKEAADRKAAELRTLGVTNFFIMQGDSPLKYAISLGVFKTESGAEALLAQLNKQGVHTARIAPRGPQTTHYVYRVRGLDAATRKRIEGYAERYDGADVKNCG</sequence>
<evidence type="ECO:0000256" key="1">
    <source>
        <dbReference type="SAM" id="SignalP"/>
    </source>
</evidence>
<evidence type="ECO:0000313" key="3">
    <source>
        <dbReference type="EMBL" id="MCS0582464.1"/>
    </source>
</evidence>
<feature type="signal peptide" evidence="1">
    <location>
        <begin position="1"/>
        <end position="20"/>
    </location>
</feature>
<dbReference type="InterPro" id="IPR007730">
    <property type="entry name" value="SPOR-like_dom"/>
</dbReference>
<dbReference type="PROSITE" id="PS51724">
    <property type="entry name" value="SPOR"/>
    <property type="match status" value="1"/>
</dbReference>
<keyword evidence="4" id="KW-1185">Reference proteome</keyword>
<dbReference type="Proteomes" id="UP001204151">
    <property type="component" value="Unassembled WGS sequence"/>
</dbReference>
<organism evidence="3 4">
    <name type="scientific">Massilia pinisoli</name>
    <dbReference type="NCBI Taxonomy" id="1772194"/>
    <lineage>
        <taxon>Bacteria</taxon>
        <taxon>Pseudomonadati</taxon>
        <taxon>Pseudomonadota</taxon>
        <taxon>Betaproteobacteria</taxon>
        <taxon>Burkholderiales</taxon>
        <taxon>Oxalobacteraceae</taxon>
        <taxon>Telluria group</taxon>
        <taxon>Massilia</taxon>
    </lineage>
</organism>
<feature type="domain" description="SPOR" evidence="2">
    <location>
        <begin position="145"/>
        <end position="223"/>
    </location>
</feature>
<dbReference type="RefSeq" id="WP_258817045.1">
    <property type="nucleotide sequence ID" value="NZ_JANUGW010000008.1"/>
</dbReference>
<feature type="chain" id="PRO_5046741946" evidence="1">
    <location>
        <begin position="21"/>
        <end position="261"/>
    </location>
</feature>